<dbReference type="InterPro" id="IPR006096">
    <property type="entry name" value="Glu/Leu/Phe/Val/Trp_DH_C"/>
</dbReference>
<dbReference type="PANTHER" id="PTHR11606:SF13">
    <property type="entry name" value="GLUTAMATE DEHYDROGENASE 1, MITOCHONDRIAL"/>
    <property type="match status" value="1"/>
</dbReference>
<evidence type="ECO:0000313" key="10">
    <source>
        <dbReference type="EMBL" id="SUQ13440.1"/>
    </source>
</evidence>
<protein>
    <recommendedName>
        <fullName evidence="2 4">Glutamate dehydrogenase</fullName>
    </recommendedName>
</protein>
<feature type="domain" description="Glutamate/phenylalanine/leucine/valine/L-tryptophan dehydrogenase C-terminal" evidence="9">
    <location>
        <begin position="184"/>
        <end position="417"/>
    </location>
</feature>
<keyword evidence="6" id="KW-0520">NAD</keyword>
<feature type="binding site" evidence="6">
    <location>
        <position position="191"/>
    </location>
    <ligand>
        <name>NAD(+)</name>
        <dbReference type="ChEBI" id="CHEBI:57540"/>
    </ligand>
</feature>
<dbReference type="PIRSF" id="PIRSF000185">
    <property type="entry name" value="Glu_DH"/>
    <property type="match status" value="1"/>
</dbReference>
<dbReference type="Gene3D" id="3.40.50.10860">
    <property type="entry name" value="Leucine Dehydrogenase, chain A, domain 1"/>
    <property type="match status" value="1"/>
</dbReference>
<dbReference type="Pfam" id="PF02812">
    <property type="entry name" value="ELFV_dehydrog_N"/>
    <property type="match status" value="1"/>
</dbReference>
<dbReference type="SUPFAM" id="SSF53223">
    <property type="entry name" value="Aminoacid dehydrogenase-like, N-terminal domain"/>
    <property type="match status" value="1"/>
</dbReference>
<comment type="similarity">
    <text evidence="1 4 8">Belongs to the Glu/Leu/Phe/Val dehydrogenases family.</text>
</comment>
<dbReference type="EMBL" id="UHJJ01000003">
    <property type="protein sequence ID" value="SUQ13440.1"/>
    <property type="molecule type" value="Genomic_DNA"/>
</dbReference>
<dbReference type="InterPro" id="IPR006095">
    <property type="entry name" value="Glu/Leu/Phe/Val/Trp_DH"/>
</dbReference>
<dbReference type="SMART" id="SM00839">
    <property type="entry name" value="ELFV_dehydrog"/>
    <property type="match status" value="1"/>
</dbReference>
<reference evidence="11" key="1">
    <citation type="submission" date="2017-07" db="EMBL/GenBank/DDBJ databases">
        <authorList>
            <person name="Varghese N."/>
            <person name="Submissions S."/>
        </authorList>
    </citation>
    <scope>NUCLEOTIDE SEQUENCE [LARGE SCALE GENOMIC DNA]</scope>
    <source>
        <strain evidence="11">NLAE-zl-C134</strain>
    </source>
</reference>
<feature type="binding site" evidence="6">
    <location>
        <position position="353"/>
    </location>
    <ligand>
        <name>substrate</name>
    </ligand>
</feature>
<proteinExistence type="inferred from homology"/>
<dbReference type="SUPFAM" id="SSF51735">
    <property type="entry name" value="NAD(P)-binding Rossmann-fold domains"/>
    <property type="match status" value="1"/>
</dbReference>
<evidence type="ECO:0000256" key="2">
    <source>
        <dbReference type="ARBA" id="ARBA00012896"/>
    </source>
</evidence>
<evidence type="ECO:0000256" key="7">
    <source>
        <dbReference type="PIRSR" id="PIRSR000185-3"/>
    </source>
</evidence>
<dbReference type="InterPro" id="IPR014362">
    <property type="entry name" value="Glu_DH"/>
</dbReference>
<dbReference type="CDD" id="cd01076">
    <property type="entry name" value="NAD_bind_1_Glu_DH"/>
    <property type="match status" value="1"/>
</dbReference>
<evidence type="ECO:0000256" key="3">
    <source>
        <dbReference type="ARBA" id="ARBA00023002"/>
    </source>
</evidence>
<dbReference type="InterPro" id="IPR046346">
    <property type="entry name" value="Aminoacid_DH-like_N_sf"/>
</dbReference>
<gene>
    <name evidence="10" type="ORF">SAMN05216529_103168</name>
</gene>
<keyword evidence="11" id="KW-1185">Reference proteome</keyword>
<evidence type="ECO:0000313" key="11">
    <source>
        <dbReference type="Proteomes" id="UP000254051"/>
    </source>
</evidence>
<evidence type="ECO:0000256" key="5">
    <source>
        <dbReference type="PIRSR" id="PIRSR000185-1"/>
    </source>
</evidence>
<feature type="site" description="Important for catalysis" evidence="7">
    <location>
        <position position="147"/>
    </location>
</feature>
<dbReference type="InterPro" id="IPR006097">
    <property type="entry name" value="Glu/Leu/Phe/Val/Trp_DH_dimer"/>
</dbReference>
<accession>A0A316A016</accession>
<feature type="active site" description="Proton donor" evidence="5">
    <location>
        <position position="107"/>
    </location>
</feature>
<dbReference type="Gene3D" id="3.40.50.720">
    <property type="entry name" value="NAD(P)-binding Rossmann-like Domain"/>
    <property type="match status" value="1"/>
</dbReference>
<dbReference type="RefSeq" id="WP_109709430.1">
    <property type="nucleotide sequence ID" value="NZ_QGDS01000003.1"/>
</dbReference>
<evidence type="ECO:0000256" key="6">
    <source>
        <dbReference type="PIRSR" id="PIRSR000185-2"/>
    </source>
</evidence>
<dbReference type="GO" id="GO:0004352">
    <property type="term" value="F:glutamate dehydrogenase (NAD+) activity"/>
    <property type="evidence" value="ECO:0007669"/>
    <property type="project" value="TreeGrafter"/>
</dbReference>
<evidence type="ECO:0000256" key="8">
    <source>
        <dbReference type="RuleBase" id="RU004417"/>
    </source>
</evidence>
<dbReference type="InterPro" id="IPR036291">
    <property type="entry name" value="NAD(P)-bd_dom_sf"/>
</dbReference>
<dbReference type="FunFam" id="3.40.50.10860:FF:000003">
    <property type="entry name" value="Glutamate dehydrogenase"/>
    <property type="match status" value="1"/>
</dbReference>
<evidence type="ECO:0000256" key="1">
    <source>
        <dbReference type="ARBA" id="ARBA00006382"/>
    </source>
</evidence>
<dbReference type="PANTHER" id="PTHR11606">
    <property type="entry name" value="GLUTAMATE DEHYDROGENASE"/>
    <property type="match status" value="1"/>
</dbReference>
<evidence type="ECO:0000256" key="4">
    <source>
        <dbReference type="PIRNR" id="PIRNR000185"/>
    </source>
</evidence>
<dbReference type="InterPro" id="IPR033922">
    <property type="entry name" value="NAD_bind_Glu_DH"/>
</dbReference>
<feature type="binding site" evidence="6">
    <location>
        <position position="222"/>
    </location>
    <ligand>
        <name>NAD(+)</name>
        <dbReference type="ChEBI" id="CHEBI:57540"/>
    </ligand>
</feature>
<organism evidence="10 11">
    <name type="scientific">Faecalicatena contorta</name>
    <dbReference type="NCBI Taxonomy" id="39482"/>
    <lineage>
        <taxon>Bacteria</taxon>
        <taxon>Bacillati</taxon>
        <taxon>Bacillota</taxon>
        <taxon>Clostridia</taxon>
        <taxon>Lachnospirales</taxon>
        <taxon>Lachnospiraceae</taxon>
        <taxon>Faecalicatena</taxon>
    </lineage>
</organism>
<dbReference type="Pfam" id="PF00208">
    <property type="entry name" value="ELFV_dehydrog"/>
    <property type="match status" value="1"/>
</dbReference>
<feature type="binding site" evidence="6">
    <location>
        <position position="95"/>
    </location>
    <ligand>
        <name>substrate</name>
    </ligand>
</feature>
<dbReference type="AlphaFoldDB" id="A0A316A016"/>
<dbReference type="Proteomes" id="UP000254051">
    <property type="component" value="Unassembled WGS sequence"/>
</dbReference>
<evidence type="ECO:0000259" key="9">
    <source>
        <dbReference type="SMART" id="SM00839"/>
    </source>
</evidence>
<dbReference type="GO" id="GO:0006538">
    <property type="term" value="P:L-glutamate catabolic process"/>
    <property type="evidence" value="ECO:0007669"/>
    <property type="project" value="TreeGrafter"/>
</dbReference>
<dbReference type="PROSITE" id="PS00074">
    <property type="entry name" value="GLFV_DEHYDROGENASE"/>
    <property type="match status" value="1"/>
</dbReference>
<dbReference type="OrthoDB" id="9803297at2"/>
<sequence length="423" mass="46193">MEPKSYNPYENMIAVLEQAAGKLGLESNEYETLKYPERELTVSIPIKMDNGELRVFEGYRVQHNSARGPYKGGIRYHQNANPDEVKALAAWMSFKCAIVNIPYGGAKGGIKVDPRELSKDELIRLTRRYTTRILPLIGPDQDIPAPDVNTNGEVMGWIMDTYSIFKGHSVPGVVTGKPIEIGGSIGRAEATGRGVTIIAEKCLTDLGLKPEELSYAIQGMGNVGGTAAGILYGQGKRIVAVSDWSGGVQNPDGLNIPEIVEFLSDRSKCLKEYAGEGVEHITNDELLTYGCDVLIPAALENQITADNASRIQAKVIVEAANGPTSVEADEILAKRNILVVPDVLANAGGVVVSYFEWVQNIQSMAWELDEVNQTLKKIMMKAYQDVRRMSQEKHSTMRMGAYMVAIDRICTAGRLRGGPISMA</sequence>
<feature type="binding site" evidence="6">
    <location>
        <position position="71"/>
    </location>
    <ligand>
        <name>substrate</name>
    </ligand>
</feature>
<name>A0A316A016_9FIRM</name>
<dbReference type="GO" id="GO:0000166">
    <property type="term" value="F:nucleotide binding"/>
    <property type="evidence" value="ECO:0007669"/>
    <property type="project" value="UniProtKB-KW"/>
</dbReference>
<dbReference type="PRINTS" id="PR00082">
    <property type="entry name" value="GLFDHDRGNASE"/>
</dbReference>
<dbReference type="InterPro" id="IPR033524">
    <property type="entry name" value="Glu/Leu/Phe/Val_DH_AS"/>
</dbReference>
<keyword evidence="3 4" id="KW-0560">Oxidoreductase</keyword>
<keyword evidence="6" id="KW-0547">Nucleotide-binding</keyword>